<protein>
    <recommendedName>
        <fullName evidence="2">histidine kinase</fullName>
        <ecNumber evidence="2">2.7.13.3</ecNumber>
    </recommendedName>
</protein>
<sequence length="591" mass="67416">MITSENNTLSPNHFSYDIFNQILDGIIITNKNGFIVDVNLAFCQYVDLKKESILGYSLSHFVPQNEHYKLRSNKKLLDENGKVRGIIPIHHSRGLSYFDILTTVDSTNGNTISVLRDVTDKSTLKQQTEQYEYIFQDLFIEALDGIIFWDLKGNIINANYAATRIFESDIQDLIGSNLSTYIAKKNDHYEKIVKKLFNTGAVRDEILLIMPNGQKKLLEFSSRLHSVDGFHMTILRNISQRYEMEQELRKSEQKFRKVFEGSLEGLILWNDEKVIIDINQSACQLLNCERHEFLGNSILGIVPECNGNIEKIENMVKLLKKNGKNDGTLIIHLSDDSIKYFEYSSIYHLYSNVNFSVFKDVTEKIEMENRLKKSDTLNVVGELAAGIAHEIRNPMTALKGFIQLLQGEMQESQAMYFQVILSELNRIDSIINEFLILAKPQAVKYSKVDVTTIMKETVDLLTAQAVLYNVQFETYFDQFLSIICCEPNQLKKVFVNLIKNAIEVMPTGGKIVIRIESKDDKNICISIQDEGVGIPTGKLKKLGEPFYTTKERGTGLGLMVSYKIIEEHKGFIKVESVEGVGTTFHIYLPVQ</sequence>
<comment type="caution">
    <text evidence="12">The sequence shown here is derived from an EMBL/GenBank/DDBJ whole genome shotgun (WGS) entry which is preliminary data.</text>
</comment>
<evidence type="ECO:0000259" key="10">
    <source>
        <dbReference type="PROSITE" id="PS50109"/>
    </source>
</evidence>
<name>A0A9C7LAZ2_9BACI</name>
<dbReference type="GO" id="GO:0005524">
    <property type="term" value="F:ATP binding"/>
    <property type="evidence" value="ECO:0007669"/>
    <property type="project" value="UniProtKB-KW"/>
</dbReference>
<dbReference type="Gene3D" id="3.30.450.20">
    <property type="entry name" value="PAS domain"/>
    <property type="match status" value="3"/>
</dbReference>
<evidence type="ECO:0000256" key="7">
    <source>
        <dbReference type="ARBA" id="ARBA00022840"/>
    </source>
</evidence>
<dbReference type="InterPro" id="IPR004358">
    <property type="entry name" value="Sig_transdc_His_kin-like_C"/>
</dbReference>
<dbReference type="NCBIfam" id="TIGR00229">
    <property type="entry name" value="sensory_box"/>
    <property type="match status" value="3"/>
</dbReference>
<keyword evidence="5" id="KW-0547">Nucleotide-binding</keyword>
<dbReference type="GO" id="GO:0030435">
    <property type="term" value="P:sporulation resulting in formation of a cellular spore"/>
    <property type="evidence" value="ECO:0007669"/>
    <property type="project" value="UniProtKB-KW"/>
</dbReference>
<gene>
    <name evidence="12" type="primary">kinE_1</name>
    <name evidence="12" type="ORF">NEOCIP111885_02294</name>
</gene>
<dbReference type="Gene3D" id="3.30.565.10">
    <property type="entry name" value="Histidine kinase-like ATPase, C-terminal domain"/>
    <property type="match status" value="1"/>
</dbReference>
<dbReference type="SUPFAM" id="SSF55785">
    <property type="entry name" value="PYP-like sensor domain (PAS domain)"/>
    <property type="match status" value="3"/>
</dbReference>
<dbReference type="Pfam" id="PF00989">
    <property type="entry name" value="PAS"/>
    <property type="match status" value="2"/>
</dbReference>
<organism evidence="12 13">
    <name type="scientific">Pseudoneobacillus rhizosphaerae</name>
    <dbReference type="NCBI Taxonomy" id="2880968"/>
    <lineage>
        <taxon>Bacteria</taxon>
        <taxon>Bacillati</taxon>
        <taxon>Bacillota</taxon>
        <taxon>Bacilli</taxon>
        <taxon>Bacillales</taxon>
        <taxon>Bacillaceae</taxon>
        <taxon>Pseudoneobacillus</taxon>
    </lineage>
</organism>
<dbReference type="SMART" id="SM00091">
    <property type="entry name" value="PAS"/>
    <property type="match status" value="3"/>
</dbReference>
<keyword evidence="3" id="KW-0597">Phosphoprotein</keyword>
<dbReference type="InterPro" id="IPR035965">
    <property type="entry name" value="PAS-like_dom_sf"/>
</dbReference>
<evidence type="ECO:0000256" key="1">
    <source>
        <dbReference type="ARBA" id="ARBA00000085"/>
    </source>
</evidence>
<feature type="domain" description="PAS" evidence="11">
    <location>
        <begin position="251"/>
        <end position="299"/>
    </location>
</feature>
<dbReference type="PRINTS" id="PR00344">
    <property type="entry name" value="BCTRLSENSOR"/>
</dbReference>
<dbReference type="InterPro" id="IPR003661">
    <property type="entry name" value="HisK_dim/P_dom"/>
</dbReference>
<dbReference type="Gene3D" id="1.10.287.130">
    <property type="match status" value="1"/>
</dbReference>
<dbReference type="InterPro" id="IPR036890">
    <property type="entry name" value="HATPase_C_sf"/>
</dbReference>
<evidence type="ECO:0000256" key="9">
    <source>
        <dbReference type="ARBA" id="ARBA00023012"/>
    </source>
</evidence>
<evidence type="ECO:0000256" key="4">
    <source>
        <dbReference type="ARBA" id="ARBA00022679"/>
    </source>
</evidence>
<dbReference type="InterPro" id="IPR013767">
    <property type="entry name" value="PAS_fold"/>
</dbReference>
<dbReference type="SUPFAM" id="SSF55874">
    <property type="entry name" value="ATPase domain of HSP90 chaperone/DNA topoisomerase II/histidine kinase"/>
    <property type="match status" value="1"/>
</dbReference>
<dbReference type="GO" id="GO:0006355">
    <property type="term" value="P:regulation of DNA-templated transcription"/>
    <property type="evidence" value="ECO:0007669"/>
    <property type="project" value="InterPro"/>
</dbReference>
<dbReference type="Pfam" id="PF02518">
    <property type="entry name" value="HATPase_c"/>
    <property type="match status" value="1"/>
</dbReference>
<dbReference type="AlphaFoldDB" id="A0A9C7LAZ2"/>
<comment type="catalytic activity">
    <reaction evidence="1">
        <text>ATP + protein L-histidine = ADP + protein N-phospho-L-histidine.</text>
        <dbReference type="EC" id="2.7.13.3"/>
    </reaction>
</comment>
<dbReference type="RefSeq" id="WP_230496823.1">
    <property type="nucleotide sequence ID" value="NZ_CAKJTG010000011.1"/>
</dbReference>
<dbReference type="PROSITE" id="PS50112">
    <property type="entry name" value="PAS"/>
    <property type="match status" value="1"/>
</dbReference>
<dbReference type="CDD" id="cd00130">
    <property type="entry name" value="PAS"/>
    <property type="match status" value="3"/>
</dbReference>
<dbReference type="Pfam" id="PF00512">
    <property type="entry name" value="HisKA"/>
    <property type="match status" value="1"/>
</dbReference>
<keyword evidence="8" id="KW-0749">Sporulation</keyword>
<dbReference type="PANTHER" id="PTHR43065:SF34">
    <property type="entry name" value="SPORULATION KINASE A"/>
    <property type="match status" value="1"/>
</dbReference>
<dbReference type="SUPFAM" id="SSF47384">
    <property type="entry name" value="Homodimeric domain of signal transducing histidine kinase"/>
    <property type="match status" value="1"/>
</dbReference>
<dbReference type="Proteomes" id="UP000789845">
    <property type="component" value="Unassembled WGS sequence"/>
</dbReference>
<evidence type="ECO:0000256" key="3">
    <source>
        <dbReference type="ARBA" id="ARBA00022553"/>
    </source>
</evidence>
<evidence type="ECO:0000256" key="6">
    <source>
        <dbReference type="ARBA" id="ARBA00022777"/>
    </source>
</evidence>
<dbReference type="FunFam" id="1.10.287.130:FF:000040">
    <property type="entry name" value="PAS domain-containing sensor histidine kinase"/>
    <property type="match status" value="1"/>
</dbReference>
<dbReference type="SMART" id="SM00387">
    <property type="entry name" value="HATPase_c"/>
    <property type="match status" value="1"/>
</dbReference>
<dbReference type="InterPro" id="IPR005467">
    <property type="entry name" value="His_kinase_dom"/>
</dbReference>
<evidence type="ECO:0000259" key="11">
    <source>
        <dbReference type="PROSITE" id="PS50112"/>
    </source>
</evidence>
<evidence type="ECO:0000256" key="5">
    <source>
        <dbReference type="ARBA" id="ARBA00022741"/>
    </source>
</evidence>
<keyword evidence="4 12" id="KW-0808">Transferase</keyword>
<keyword evidence="6 12" id="KW-0418">Kinase</keyword>
<evidence type="ECO:0000256" key="8">
    <source>
        <dbReference type="ARBA" id="ARBA00022969"/>
    </source>
</evidence>
<keyword evidence="13" id="KW-1185">Reference proteome</keyword>
<reference evidence="12" key="1">
    <citation type="submission" date="2021-10" db="EMBL/GenBank/DDBJ databases">
        <authorList>
            <person name="Criscuolo A."/>
        </authorList>
    </citation>
    <scope>NUCLEOTIDE SEQUENCE</scope>
    <source>
        <strain evidence="12">CIP111885</strain>
    </source>
</reference>
<keyword evidence="7" id="KW-0067">ATP-binding</keyword>
<accession>A0A9C7LAZ2</accession>
<dbReference type="PROSITE" id="PS50109">
    <property type="entry name" value="HIS_KIN"/>
    <property type="match status" value="1"/>
</dbReference>
<dbReference type="SMART" id="SM00388">
    <property type="entry name" value="HisKA"/>
    <property type="match status" value="1"/>
</dbReference>
<dbReference type="CDD" id="cd00082">
    <property type="entry name" value="HisKA"/>
    <property type="match status" value="1"/>
</dbReference>
<dbReference type="InterPro" id="IPR003594">
    <property type="entry name" value="HATPase_dom"/>
</dbReference>
<evidence type="ECO:0000313" key="13">
    <source>
        <dbReference type="Proteomes" id="UP000789845"/>
    </source>
</evidence>
<dbReference type="InterPro" id="IPR000014">
    <property type="entry name" value="PAS"/>
</dbReference>
<proteinExistence type="predicted"/>
<evidence type="ECO:0000313" key="12">
    <source>
        <dbReference type="EMBL" id="CAG9608577.1"/>
    </source>
</evidence>
<dbReference type="Pfam" id="PF13188">
    <property type="entry name" value="PAS_8"/>
    <property type="match status" value="1"/>
</dbReference>
<evidence type="ECO:0000256" key="2">
    <source>
        <dbReference type="ARBA" id="ARBA00012438"/>
    </source>
</evidence>
<dbReference type="EC" id="2.7.13.3" evidence="2"/>
<dbReference type="InterPro" id="IPR036097">
    <property type="entry name" value="HisK_dim/P_sf"/>
</dbReference>
<dbReference type="PANTHER" id="PTHR43065">
    <property type="entry name" value="SENSOR HISTIDINE KINASE"/>
    <property type="match status" value="1"/>
</dbReference>
<keyword evidence="9" id="KW-0902">Two-component regulatory system</keyword>
<dbReference type="GO" id="GO:0000155">
    <property type="term" value="F:phosphorelay sensor kinase activity"/>
    <property type="evidence" value="ECO:0007669"/>
    <property type="project" value="InterPro"/>
</dbReference>
<dbReference type="EMBL" id="CAKJTG010000011">
    <property type="protein sequence ID" value="CAG9608577.1"/>
    <property type="molecule type" value="Genomic_DNA"/>
</dbReference>
<feature type="domain" description="Histidine kinase" evidence="10">
    <location>
        <begin position="386"/>
        <end position="591"/>
    </location>
</feature>